<reference evidence="2 3" key="1">
    <citation type="submission" date="2020-06" db="EMBL/GenBank/DDBJ databases">
        <title>Dyadobacter sandarakinus sp. nov., isolated from the soil of the Arctic Yellow River Station.</title>
        <authorList>
            <person name="Zhang Y."/>
            <person name="Peng F."/>
        </authorList>
    </citation>
    <scope>NUCLEOTIDE SEQUENCE [LARGE SCALE GENOMIC DNA]</scope>
    <source>
        <strain evidence="2 3">Q3-56</strain>
    </source>
</reference>
<feature type="transmembrane region" description="Helical" evidence="1">
    <location>
        <begin position="81"/>
        <end position="102"/>
    </location>
</feature>
<evidence type="ECO:0000313" key="2">
    <source>
        <dbReference type="EMBL" id="QRR02540.1"/>
    </source>
</evidence>
<feature type="transmembrane region" description="Helical" evidence="1">
    <location>
        <begin position="47"/>
        <end position="69"/>
    </location>
</feature>
<sequence>MFTAAIILSLTFTLLGFFVTVNNAKYILSGYNTMSEADRAKMDIEQYLRFFKRFHLILGATLLAGYLILQSINNNWASAYLILYPLLSYVFLIGKGVTFYHGTSGQRVGTFVGMAILVVITIAIGMQLFASLRNSEVFLTIDQVQIKGMYGIRIDKDDITGIALVRELPPISHKTNGFAAGNFAKGSFKTVDGQPVRLYVNKKAKPFLEIRTTGHEAVYYSSDEMPAVDVYRQLRTWRIE</sequence>
<accession>A0ABX7I984</accession>
<name>A0ABX7I984_9BACT</name>
<dbReference type="EMBL" id="CP056775">
    <property type="protein sequence ID" value="QRR02540.1"/>
    <property type="molecule type" value="Genomic_DNA"/>
</dbReference>
<dbReference type="RefSeq" id="WP_204657589.1">
    <property type="nucleotide sequence ID" value="NZ_CP056775.1"/>
</dbReference>
<gene>
    <name evidence="2" type="ORF">HWI92_17310</name>
</gene>
<dbReference type="InterPro" id="IPR017259">
    <property type="entry name" value="UCP037672"/>
</dbReference>
<keyword evidence="1" id="KW-1133">Transmembrane helix</keyword>
<keyword evidence="1" id="KW-0472">Membrane</keyword>
<evidence type="ECO:0000313" key="3">
    <source>
        <dbReference type="Proteomes" id="UP000612680"/>
    </source>
</evidence>
<protein>
    <submittedName>
        <fullName evidence="2">DUF3784 domain-containing protein</fullName>
    </submittedName>
</protein>
<feature type="transmembrane region" description="Helical" evidence="1">
    <location>
        <begin position="108"/>
        <end position="130"/>
    </location>
</feature>
<evidence type="ECO:0000256" key="1">
    <source>
        <dbReference type="SAM" id="Phobius"/>
    </source>
</evidence>
<keyword evidence="1" id="KW-0812">Transmembrane</keyword>
<organism evidence="2 3">
    <name type="scientific">Dyadobacter sandarakinus</name>
    <dbReference type="NCBI Taxonomy" id="2747268"/>
    <lineage>
        <taxon>Bacteria</taxon>
        <taxon>Pseudomonadati</taxon>
        <taxon>Bacteroidota</taxon>
        <taxon>Cytophagia</taxon>
        <taxon>Cytophagales</taxon>
        <taxon>Spirosomataceae</taxon>
        <taxon>Dyadobacter</taxon>
    </lineage>
</organism>
<dbReference type="Proteomes" id="UP000612680">
    <property type="component" value="Chromosome"/>
</dbReference>
<dbReference type="Pfam" id="PF12650">
    <property type="entry name" value="DUF3784"/>
    <property type="match status" value="1"/>
</dbReference>
<keyword evidence="3" id="KW-1185">Reference proteome</keyword>
<proteinExistence type="predicted"/>